<feature type="domain" description="Spore germination GerAC-like C-terminal" evidence="9">
    <location>
        <begin position="209"/>
        <end position="373"/>
    </location>
</feature>
<dbReference type="NCBIfam" id="TIGR02887">
    <property type="entry name" value="spore_ger_x_C"/>
    <property type="match status" value="1"/>
</dbReference>
<evidence type="ECO:0000256" key="5">
    <source>
        <dbReference type="ARBA" id="ARBA00023136"/>
    </source>
</evidence>
<keyword evidence="6" id="KW-0564">Palmitate</keyword>
<comment type="subcellular location">
    <subcellularLocation>
        <location evidence="1">Membrane</location>
        <topology evidence="1">Lipid-anchor</topology>
    </subcellularLocation>
</comment>
<evidence type="ECO:0000256" key="2">
    <source>
        <dbReference type="ARBA" id="ARBA00007886"/>
    </source>
</evidence>
<proteinExistence type="inferred from homology"/>
<feature type="domain" description="Spore germination protein N-terminal" evidence="10">
    <location>
        <begin position="24"/>
        <end position="194"/>
    </location>
</feature>
<evidence type="ECO:0000256" key="7">
    <source>
        <dbReference type="ARBA" id="ARBA00023288"/>
    </source>
</evidence>
<keyword evidence="12" id="KW-1185">Reference proteome</keyword>
<dbReference type="InterPro" id="IPR046953">
    <property type="entry name" value="Spore_GerAC-like_C"/>
</dbReference>
<dbReference type="RefSeq" id="WP_249281698.1">
    <property type="nucleotide sequence ID" value="NZ_JACRST010000001.1"/>
</dbReference>
<sequence>MKRIRLIALLFALCLPLCGCMQAVRLNNRAIVQGIGIDLAEDGYLVTLQIFDAKGGGSQTAVDASKANSMTLQASGRTIAEAISAAELKQGKEIFYGQNKLIVVGEEVARQGLETIISFFNANPQSRPNVDIAMADGRAVDVMTAQISQGVLPVLSVKSLLENSRTSGRILRGQVLDVVDAIENGRLGTFMPILVKSGEGEEETVEVLGTALYRHSQLVGRADEPATRGLLWLRDDVKRTDLVVQHPKLGDVSLAVVRADTHIQPQIVDGVPHFVITCKTRSHINESIVTPENAALFQSITDLERMETDVIRAEMERALELSLRDCGTDLLELANLLDKYQHEWFVANCERYDELLPQFTWELQVSSEITRYGLQT</sequence>
<keyword evidence="7" id="KW-0449">Lipoprotein</keyword>
<dbReference type="AlphaFoldDB" id="A0A926DWU1"/>
<accession>A0A926DWU1</accession>
<keyword evidence="4 8" id="KW-0732">Signal</keyword>
<dbReference type="EMBL" id="JACRST010000001">
    <property type="protein sequence ID" value="MBC8545546.1"/>
    <property type="molecule type" value="Genomic_DNA"/>
</dbReference>
<evidence type="ECO:0000256" key="1">
    <source>
        <dbReference type="ARBA" id="ARBA00004635"/>
    </source>
</evidence>
<name>A0A926DWU1_9FIRM</name>
<reference evidence="11" key="1">
    <citation type="submission" date="2020-08" db="EMBL/GenBank/DDBJ databases">
        <title>Genome public.</title>
        <authorList>
            <person name="Liu C."/>
            <person name="Sun Q."/>
        </authorList>
    </citation>
    <scope>NUCLEOTIDE SEQUENCE</scope>
    <source>
        <strain evidence="11">NSJ-31</strain>
    </source>
</reference>
<dbReference type="Gene3D" id="3.30.300.210">
    <property type="entry name" value="Nutrient germinant receptor protein C, domain 3"/>
    <property type="match status" value="1"/>
</dbReference>
<dbReference type="InterPro" id="IPR057336">
    <property type="entry name" value="GerAC_N"/>
</dbReference>
<gene>
    <name evidence="11" type="ORF">H8711_01160</name>
</gene>
<evidence type="ECO:0000259" key="9">
    <source>
        <dbReference type="Pfam" id="PF05504"/>
    </source>
</evidence>
<evidence type="ECO:0000256" key="3">
    <source>
        <dbReference type="ARBA" id="ARBA00022544"/>
    </source>
</evidence>
<dbReference type="InterPro" id="IPR008844">
    <property type="entry name" value="Spore_GerAC-like"/>
</dbReference>
<evidence type="ECO:0000256" key="6">
    <source>
        <dbReference type="ARBA" id="ARBA00023139"/>
    </source>
</evidence>
<evidence type="ECO:0000256" key="4">
    <source>
        <dbReference type="ARBA" id="ARBA00022729"/>
    </source>
</evidence>
<dbReference type="Pfam" id="PF05504">
    <property type="entry name" value="Spore_GerAC"/>
    <property type="match status" value="1"/>
</dbReference>
<dbReference type="GO" id="GO:0016020">
    <property type="term" value="C:membrane"/>
    <property type="evidence" value="ECO:0007669"/>
    <property type="project" value="UniProtKB-SubCell"/>
</dbReference>
<comment type="caution">
    <text evidence="11">The sequence shown here is derived from an EMBL/GenBank/DDBJ whole genome shotgun (WGS) entry which is preliminary data.</text>
</comment>
<keyword evidence="3" id="KW-0309">Germination</keyword>
<protein>
    <submittedName>
        <fullName evidence="11">Ger(X)C family spore germination protein</fullName>
    </submittedName>
</protein>
<organism evidence="11 12">
    <name type="scientific">Ligaoa zhengdingensis</name>
    <dbReference type="NCBI Taxonomy" id="2763658"/>
    <lineage>
        <taxon>Bacteria</taxon>
        <taxon>Bacillati</taxon>
        <taxon>Bacillota</taxon>
        <taxon>Clostridia</taxon>
        <taxon>Eubacteriales</taxon>
        <taxon>Oscillospiraceae</taxon>
        <taxon>Ligaoa</taxon>
    </lineage>
</organism>
<evidence type="ECO:0000259" key="10">
    <source>
        <dbReference type="Pfam" id="PF25198"/>
    </source>
</evidence>
<feature type="chain" id="PRO_5036674098" evidence="8">
    <location>
        <begin position="24"/>
        <end position="376"/>
    </location>
</feature>
<keyword evidence="5" id="KW-0472">Membrane</keyword>
<comment type="similarity">
    <text evidence="2">Belongs to the GerABKC lipoprotein family.</text>
</comment>
<evidence type="ECO:0000313" key="11">
    <source>
        <dbReference type="EMBL" id="MBC8545546.1"/>
    </source>
</evidence>
<dbReference type="GO" id="GO:0009847">
    <property type="term" value="P:spore germination"/>
    <property type="evidence" value="ECO:0007669"/>
    <property type="project" value="InterPro"/>
</dbReference>
<dbReference type="PANTHER" id="PTHR35789:SF1">
    <property type="entry name" value="SPORE GERMINATION PROTEIN B3"/>
    <property type="match status" value="1"/>
</dbReference>
<evidence type="ECO:0000256" key="8">
    <source>
        <dbReference type="SAM" id="SignalP"/>
    </source>
</evidence>
<feature type="signal peptide" evidence="8">
    <location>
        <begin position="1"/>
        <end position="23"/>
    </location>
</feature>
<dbReference type="Proteomes" id="UP000653127">
    <property type="component" value="Unassembled WGS sequence"/>
</dbReference>
<dbReference type="PANTHER" id="PTHR35789">
    <property type="entry name" value="SPORE GERMINATION PROTEIN B3"/>
    <property type="match status" value="1"/>
</dbReference>
<dbReference type="InterPro" id="IPR038501">
    <property type="entry name" value="Spore_GerAC_C_sf"/>
</dbReference>
<evidence type="ECO:0000313" key="12">
    <source>
        <dbReference type="Proteomes" id="UP000653127"/>
    </source>
</evidence>
<dbReference type="Pfam" id="PF25198">
    <property type="entry name" value="Spore_GerAC_N"/>
    <property type="match status" value="1"/>
</dbReference>